<organism evidence="4 5">
    <name type="scientific">Arundinibacter roseus</name>
    <dbReference type="NCBI Taxonomy" id="2070510"/>
    <lineage>
        <taxon>Bacteria</taxon>
        <taxon>Pseudomonadati</taxon>
        <taxon>Bacteroidota</taxon>
        <taxon>Cytophagia</taxon>
        <taxon>Cytophagales</taxon>
        <taxon>Spirosomataceae</taxon>
        <taxon>Arundinibacter</taxon>
    </lineage>
</organism>
<keyword evidence="1" id="KW-0732">Signal</keyword>
<dbReference type="EMBL" id="SMJU01000012">
    <property type="protein sequence ID" value="TDB62288.1"/>
    <property type="molecule type" value="Genomic_DNA"/>
</dbReference>
<protein>
    <recommendedName>
        <fullName evidence="3">LTD domain-containing protein</fullName>
    </recommendedName>
</protein>
<keyword evidence="5" id="KW-1185">Reference proteome</keyword>
<sequence length="572" mass="63279">MSELFPSLSLKHSLAIFWLRLCLATTLIQAPLVYGQVYNSLVVSEILSDPTPVRNLPNAEYIELYNRTTRAISLKNWTIQVGERRSLLPEVSISAGAYLLLCAPADTSIFQTFGPTAGVSRFLLPNSGATLSLFNEKNTLVFSLTYAEQWWPAAMRGGYALEMVDSENPCGQLSNWKVSTHPDGGTPGRPNAVAATNADRSPPVAERVEVLSARNFAVTFNERLDSLQLGDFAFEGREISHILLESPSFSTIFLEIVSPLNPGQAYQLTLQNAADCAGNYARETTLTVGLPQLADSGDVVLNEILFDPRPGGVDFVEIYNQTSKFINLKNWSIGNLNQGIPSSFRVITTRNVLLLPYQFLALTIDPEKVAAEYPTEHSRNFLKLASMPAFPDKSGGVVLRDSQETIFDHFAYEASFHSPFLRDAEGVSLERLFPEKPASERSNWQSAASVVGYATPGYGNSQRISDQPVEDFFVEPEAFTPNGDGNDDIAIIRYSLPVSGQIGSIRIYDVQGRLIRYLINNQWIGSEGNVQWDGSDDQGRPVRTGYYLILIETFDAQGNQRQFKKRVAVVHP</sequence>
<evidence type="ECO:0000259" key="3">
    <source>
        <dbReference type="PROSITE" id="PS51841"/>
    </source>
</evidence>
<comment type="caution">
    <text evidence="4">The sequence shown here is derived from an EMBL/GenBank/DDBJ whole genome shotgun (WGS) entry which is preliminary data.</text>
</comment>
<dbReference type="InterPro" id="IPR036415">
    <property type="entry name" value="Lamin_tail_dom_sf"/>
</dbReference>
<feature type="region of interest" description="Disordered" evidence="2">
    <location>
        <begin position="177"/>
        <end position="199"/>
    </location>
</feature>
<dbReference type="OrthoDB" id="9758406at2"/>
<dbReference type="Pfam" id="PF13585">
    <property type="entry name" value="CHU_C"/>
    <property type="match status" value="1"/>
</dbReference>
<evidence type="ECO:0000313" key="5">
    <source>
        <dbReference type="Proteomes" id="UP000295706"/>
    </source>
</evidence>
<dbReference type="Gene3D" id="2.60.40.1220">
    <property type="match status" value="1"/>
</dbReference>
<evidence type="ECO:0000256" key="2">
    <source>
        <dbReference type="SAM" id="MobiDB-lite"/>
    </source>
</evidence>
<feature type="domain" description="LTD" evidence="3">
    <location>
        <begin position="24"/>
        <end position="148"/>
    </location>
</feature>
<evidence type="ECO:0000256" key="1">
    <source>
        <dbReference type="ARBA" id="ARBA00022729"/>
    </source>
</evidence>
<evidence type="ECO:0000313" key="4">
    <source>
        <dbReference type="EMBL" id="TDB62288.1"/>
    </source>
</evidence>
<dbReference type="Pfam" id="PF00932">
    <property type="entry name" value="LTD"/>
    <property type="match status" value="2"/>
</dbReference>
<dbReference type="PROSITE" id="PS51841">
    <property type="entry name" value="LTD"/>
    <property type="match status" value="1"/>
</dbReference>
<dbReference type="InterPro" id="IPR014755">
    <property type="entry name" value="Cu-Rt/internalin_Ig-like"/>
</dbReference>
<dbReference type="Proteomes" id="UP000295706">
    <property type="component" value="Unassembled WGS sequence"/>
</dbReference>
<name>A0A4R4K4I4_9BACT</name>
<dbReference type="SUPFAM" id="SSF74853">
    <property type="entry name" value="Lamin A/C globular tail domain"/>
    <property type="match status" value="2"/>
</dbReference>
<dbReference type="Gene3D" id="2.60.40.4070">
    <property type="match status" value="1"/>
</dbReference>
<dbReference type="InterPro" id="IPR001322">
    <property type="entry name" value="Lamin_tail_dom"/>
</dbReference>
<gene>
    <name evidence="4" type="ORF">EZE20_18050</name>
</gene>
<proteinExistence type="predicted"/>
<accession>A0A4R4K4I4</accession>
<reference evidence="4 5" key="1">
    <citation type="submission" date="2019-02" db="EMBL/GenBank/DDBJ databases">
        <title>Arundinibacter roseus gen. nov., sp. nov., a new member of the family Cytophagaceae.</title>
        <authorList>
            <person name="Szuroczki S."/>
            <person name="Khayer B."/>
            <person name="Sproer C."/>
            <person name="Toumi M."/>
            <person name="Szabo A."/>
            <person name="Felfoldi T."/>
            <person name="Schumann P."/>
            <person name="Toth E."/>
        </authorList>
    </citation>
    <scope>NUCLEOTIDE SEQUENCE [LARGE SCALE GENOMIC DNA]</scope>
    <source>
        <strain evidence="4 5">DMA-k-7a</strain>
    </source>
</reference>
<dbReference type="AlphaFoldDB" id="A0A4R4K4I4"/>